<dbReference type="PANTHER" id="PTHR48090">
    <property type="entry name" value="UNDECAPRENYL-PHOSPHATE 4-DEOXY-4-FORMAMIDO-L-ARABINOSE TRANSFERASE-RELATED"/>
    <property type="match status" value="1"/>
</dbReference>
<organism evidence="9 10">
    <name type="scientific">Leuconostoc mesenteroides subsp. mesenteroides (strain ATCC 8293 / DSM 20343 / BCRC 11652 / CCM 1803 / JCM 6124 / NCDO 523 / NBRC 100496 / NCIMB 8023 / NCTC 12954 / NRRL B-1118 / 37Y)</name>
    <dbReference type="NCBI Taxonomy" id="203120"/>
    <lineage>
        <taxon>Bacteria</taxon>
        <taxon>Bacillati</taxon>
        <taxon>Bacillota</taxon>
        <taxon>Bacilli</taxon>
        <taxon>Lactobacillales</taxon>
        <taxon>Lactobacillaceae</taxon>
        <taxon>Leuconostoc</taxon>
    </lineage>
</organism>
<dbReference type="GO" id="GO:0016757">
    <property type="term" value="F:glycosyltransferase activity"/>
    <property type="evidence" value="ECO:0007669"/>
    <property type="project" value="UniProtKB-KW"/>
</dbReference>
<evidence type="ECO:0000256" key="7">
    <source>
        <dbReference type="SAM" id="Phobius"/>
    </source>
</evidence>
<keyword evidence="3 9" id="KW-0808">Transferase</keyword>
<dbReference type="CDD" id="cd04187">
    <property type="entry name" value="DPM1_like_bac"/>
    <property type="match status" value="1"/>
</dbReference>
<evidence type="ECO:0000313" key="10">
    <source>
        <dbReference type="Proteomes" id="UP000000362"/>
    </source>
</evidence>
<keyword evidence="5 7" id="KW-1133">Transmembrane helix</keyword>
<evidence type="ECO:0000256" key="2">
    <source>
        <dbReference type="ARBA" id="ARBA00022676"/>
    </source>
</evidence>
<dbReference type="KEGG" id="lme:LEUM_0102"/>
<dbReference type="eggNOG" id="COG0463">
    <property type="taxonomic scope" value="Bacteria"/>
</dbReference>
<reference evidence="9 10" key="1">
    <citation type="journal article" date="2006" name="Proc. Natl. Acad. Sci. U.S.A.">
        <title>Comparative genomics of the lactic acid bacteria.</title>
        <authorList>
            <person name="Makarova K."/>
            <person name="Slesarev A."/>
            <person name="Wolf Y."/>
            <person name="Sorokin A."/>
            <person name="Mirkin B."/>
            <person name="Koonin E."/>
            <person name="Pavlov A."/>
            <person name="Pavlova N."/>
            <person name="Karamychev V."/>
            <person name="Polouchine N."/>
            <person name="Shakhova V."/>
            <person name="Grigoriev I."/>
            <person name="Lou Y."/>
            <person name="Rohksar D."/>
            <person name="Lucas S."/>
            <person name="Huang K."/>
            <person name="Goodstein D.M."/>
            <person name="Hawkins T."/>
            <person name="Plengvidhya V."/>
            <person name="Welker D."/>
            <person name="Hughes J."/>
            <person name="Goh Y."/>
            <person name="Benson A."/>
            <person name="Baldwin K."/>
            <person name="Lee J.H."/>
            <person name="Diaz-Muniz I."/>
            <person name="Dosti B."/>
            <person name="Smeianov V."/>
            <person name="Wechter W."/>
            <person name="Barabote R."/>
            <person name="Lorca G."/>
            <person name="Altermann E."/>
            <person name="Barrangou R."/>
            <person name="Ganesan B."/>
            <person name="Xie Y."/>
            <person name="Rawsthorne H."/>
            <person name="Tamir D."/>
            <person name="Parker C."/>
            <person name="Breidt F."/>
            <person name="Broadbent J."/>
            <person name="Hutkins R."/>
            <person name="O'Sullivan D."/>
            <person name="Steele J."/>
            <person name="Unlu G."/>
            <person name="Saier M."/>
            <person name="Klaenhammer T."/>
            <person name="Richardson P."/>
            <person name="Kozyavkin S."/>
            <person name="Weimer B."/>
            <person name="Mills D."/>
        </authorList>
    </citation>
    <scope>NUCLEOTIDE SEQUENCE [LARGE SCALE GENOMIC DNA]</scope>
    <source>
        <strain evidence="10">ATCC 8293 / DSM 20343 / BCRC 11652 / CCM 1803 / JCM 6124 / NCDO 523 / NBRC 100496 / NCIMB 8023 / NCTC 12954 / NRRL B-1118 / 37Y</strain>
    </source>
</reference>
<protein>
    <submittedName>
        <fullName evidence="9">Glycosyltransferase related enzyme</fullName>
    </submittedName>
</protein>
<dbReference type="PANTHER" id="PTHR48090:SF1">
    <property type="entry name" value="PROPHAGE BACTOPRENOL GLUCOSYL TRANSFERASE HOMOLOG"/>
    <property type="match status" value="1"/>
</dbReference>
<comment type="subcellular location">
    <subcellularLocation>
        <location evidence="1">Membrane</location>
        <topology evidence="1">Multi-pass membrane protein</topology>
    </subcellularLocation>
</comment>
<dbReference type="EMBL" id="CP000414">
    <property type="protein sequence ID" value="ABJ61254.1"/>
    <property type="molecule type" value="Genomic_DNA"/>
</dbReference>
<sequence length="334" mass="37717">MLTRFTTPRLGLILPAYNEQEVLPTTLSKLNTIKETLIQKNLISDDSFIMVVDDGSVDNTWEIIQEKEQLNSDLIGVKLSRNFGHQSALLAGMSESIKLADIVITLDADLQDNPDIIQKMVLKYKAGNEIVYGVRSSRKTDTWFKRNTALTFYKISSFLGVEMVPDHADFRLMSRVAVLALLRLPERNVFLRAMVPLVGFQSDKVFYERGERQAGTSKYPLKKMLSFAIDGITSFSVQPIRLLFNLGILVISIASIEIVYTIFEKMIGNTEAGWSSLMISIWLLGGINLVAISIVGIYIGKIFTEVKQRPLFQIETETGLFVEKLRKVDDYTMK</sequence>
<dbReference type="Proteomes" id="UP000000362">
    <property type="component" value="Chromosome"/>
</dbReference>
<evidence type="ECO:0000256" key="3">
    <source>
        <dbReference type="ARBA" id="ARBA00022679"/>
    </source>
</evidence>
<dbReference type="InterPro" id="IPR050256">
    <property type="entry name" value="Glycosyltransferase_2"/>
</dbReference>
<keyword evidence="4 7" id="KW-0812">Transmembrane</keyword>
<dbReference type="Gene3D" id="3.90.550.10">
    <property type="entry name" value="Spore Coat Polysaccharide Biosynthesis Protein SpsA, Chain A"/>
    <property type="match status" value="1"/>
</dbReference>
<evidence type="ECO:0000256" key="6">
    <source>
        <dbReference type="ARBA" id="ARBA00023136"/>
    </source>
</evidence>
<feature type="transmembrane region" description="Helical" evidence="7">
    <location>
        <begin position="242"/>
        <end position="263"/>
    </location>
</feature>
<dbReference type="GeneID" id="29575957"/>
<dbReference type="AlphaFoldDB" id="Q03ZW8"/>
<keyword evidence="10" id="KW-1185">Reference proteome</keyword>
<dbReference type="EnsemblBacteria" id="ABJ61254">
    <property type="protein sequence ID" value="ABJ61254"/>
    <property type="gene ID" value="LEUM_0102"/>
</dbReference>
<dbReference type="RefSeq" id="WP_010291479.1">
    <property type="nucleotide sequence ID" value="NC_008531.1"/>
</dbReference>
<feature type="domain" description="Glycosyltransferase 2-like" evidence="8">
    <location>
        <begin position="13"/>
        <end position="177"/>
    </location>
</feature>
<proteinExistence type="predicted"/>
<dbReference type="InterPro" id="IPR029044">
    <property type="entry name" value="Nucleotide-diphossugar_trans"/>
</dbReference>
<dbReference type="GO" id="GO:0005886">
    <property type="term" value="C:plasma membrane"/>
    <property type="evidence" value="ECO:0007669"/>
    <property type="project" value="TreeGrafter"/>
</dbReference>
<evidence type="ECO:0000256" key="1">
    <source>
        <dbReference type="ARBA" id="ARBA00004141"/>
    </source>
</evidence>
<evidence type="ECO:0000313" key="9">
    <source>
        <dbReference type="EMBL" id="ABJ61254.1"/>
    </source>
</evidence>
<dbReference type="HOGENOM" id="CLU_033536_0_1_9"/>
<feature type="transmembrane region" description="Helical" evidence="7">
    <location>
        <begin position="275"/>
        <end position="299"/>
    </location>
</feature>
<dbReference type="SUPFAM" id="SSF53448">
    <property type="entry name" value="Nucleotide-diphospho-sugar transferases"/>
    <property type="match status" value="1"/>
</dbReference>
<keyword evidence="6 7" id="KW-0472">Membrane</keyword>
<keyword evidence="2" id="KW-0328">Glycosyltransferase</keyword>
<dbReference type="CAZy" id="GT2">
    <property type="family name" value="Glycosyltransferase Family 2"/>
</dbReference>
<dbReference type="Pfam" id="PF00535">
    <property type="entry name" value="Glycos_transf_2"/>
    <property type="match status" value="1"/>
</dbReference>
<name>Q03ZW8_LEUMM</name>
<evidence type="ECO:0000256" key="4">
    <source>
        <dbReference type="ARBA" id="ARBA00022692"/>
    </source>
</evidence>
<accession>Q03ZW8</accession>
<evidence type="ECO:0000256" key="5">
    <source>
        <dbReference type="ARBA" id="ARBA00022989"/>
    </source>
</evidence>
<dbReference type="InterPro" id="IPR001173">
    <property type="entry name" value="Glyco_trans_2-like"/>
</dbReference>
<evidence type="ECO:0000259" key="8">
    <source>
        <dbReference type="Pfam" id="PF00535"/>
    </source>
</evidence>
<gene>
    <name evidence="9" type="ordered locus">LEUM_0102</name>
</gene>